<evidence type="ECO:0000313" key="5">
    <source>
        <dbReference type="Proteomes" id="UP001501175"/>
    </source>
</evidence>
<dbReference type="PANTHER" id="PTHR11771">
    <property type="entry name" value="LIPOXYGENASE"/>
    <property type="match status" value="1"/>
</dbReference>
<keyword evidence="2" id="KW-0560">Oxidoreductase</keyword>
<dbReference type="InterPro" id="IPR000907">
    <property type="entry name" value="LipOase"/>
</dbReference>
<reference evidence="5" key="1">
    <citation type="journal article" date="2019" name="Int. J. Syst. Evol. Microbiol.">
        <title>The Global Catalogue of Microorganisms (GCM) 10K type strain sequencing project: providing services to taxonomists for standard genome sequencing and annotation.</title>
        <authorList>
            <consortium name="The Broad Institute Genomics Platform"/>
            <consortium name="The Broad Institute Genome Sequencing Center for Infectious Disease"/>
            <person name="Wu L."/>
            <person name="Ma J."/>
        </authorList>
    </citation>
    <scope>NUCLEOTIDE SEQUENCE [LARGE SCALE GENOMIC DNA]</scope>
    <source>
        <strain evidence="5">JCM 17927</strain>
    </source>
</reference>
<gene>
    <name evidence="4" type="ORF">GCM10023189_48420</name>
</gene>
<evidence type="ECO:0000256" key="2">
    <source>
        <dbReference type="ARBA" id="ARBA00023002"/>
    </source>
</evidence>
<sequence length="747" mass="87242">MATKEKKDIPVIIDIPQRPNPPVVIAFDETPAEKICQECYEKTKIGYRYGGGFFTPRLKSINHLEVGRSKIISNPFLILAEWLYVQYKAIRDWWQQLKKKLFPRRDKIYGHHMDSQLVGRITFAKRGDLHVPIHNMRVEFWARTWWWQWRKLSAGLTDQDGYFSLPFDLRTARSWKNRKVQFEIYQTTHIYFKGDEPVSNYALFQVTRIPKSDLVGMSYNLRTIQLFYWEYRTETPVPRVVIKDHDWDAPQYYSQGRTDAMYEQMMPVELTKVKHLDQIELAPETITLQEIQNDYPLNLTGCIEKKLPGYTRSDHWFGQRMMNGMNAAHFLPDKAEKDHYWVKYFGACNYEVNDEYAFPTAEIKFKLKSNGLPTPVEIHLTGPLNAFNKDPWQKHVFTPADGEKWLQAKRVARVNGGLCTELDEHLTATHLNTEQYAIAAYRNLRLSPVACLLLPHLKEVVLIDHTADKILINDYIPRASAMTANGCGQRARDLLGAQDWKGWMPMRPISDAHKYAKAENLFWEMLGDYIEDFFEKNQEGIRTYWFEVYRFSTELLEHGVPLYHATVDLDKLSPEERDHEQKRLEYYAAQYRLDTSLPRMTINGEVKALSPITTSPEYDPLKPEDMQNLKDACRYIIMMATFMHTWVNEHQYEDIGEVLYSCLGLRFGDKVSGVMAPESDLSIAPDLTRSTQMMWFSNLLSRTEYGFITRDEEGDINPVFSRMLLAKKEAFAKLGVNVDDIESRTNI</sequence>
<dbReference type="SUPFAM" id="SSF48484">
    <property type="entry name" value="Lipoxigenase"/>
    <property type="match status" value="2"/>
</dbReference>
<accession>A0ABP8NJE6</accession>
<protein>
    <recommendedName>
        <fullName evidence="3">Lipoxygenase domain-containing protein</fullName>
    </recommendedName>
</protein>
<dbReference type="Gene3D" id="1.20.245.10">
    <property type="entry name" value="Lipoxygenase-1, Domain 5"/>
    <property type="match status" value="1"/>
</dbReference>
<dbReference type="InterPro" id="IPR036226">
    <property type="entry name" value="LipOase_C_sf"/>
</dbReference>
<comment type="caution">
    <text evidence="4">The sequence shown here is derived from an EMBL/GenBank/DDBJ whole genome shotgun (WGS) entry which is preliminary data.</text>
</comment>
<keyword evidence="5" id="KW-1185">Reference proteome</keyword>
<organism evidence="4 5">
    <name type="scientific">Nibrella saemangeumensis</name>
    <dbReference type="NCBI Taxonomy" id="1084526"/>
    <lineage>
        <taxon>Bacteria</taxon>
        <taxon>Pseudomonadati</taxon>
        <taxon>Bacteroidota</taxon>
        <taxon>Cytophagia</taxon>
        <taxon>Cytophagales</taxon>
        <taxon>Spirosomataceae</taxon>
        <taxon>Nibrella</taxon>
    </lineage>
</organism>
<dbReference type="RefSeq" id="WP_345247923.1">
    <property type="nucleotide sequence ID" value="NZ_BAABHD010000081.1"/>
</dbReference>
<proteinExistence type="predicted"/>
<dbReference type="PROSITE" id="PS51393">
    <property type="entry name" value="LIPOXYGENASE_3"/>
    <property type="match status" value="1"/>
</dbReference>
<name>A0ABP8NJE6_9BACT</name>
<keyword evidence="1" id="KW-0479">Metal-binding</keyword>
<dbReference type="Pfam" id="PF00305">
    <property type="entry name" value="Lipoxygenase"/>
    <property type="match status" value="1"/>
</dbReference>
<feature type="domain" description="Lipoxygenase" evidence="3">
    <location>
        <begin position="365"/>
        <end position="474"/>
    </location>
</feature>
<dbReference type="InterPro" id="IPR013819">
    <property type="entry name" value="LipOase_C"/>
</dbReference>
<dbReference type="EMBL" id="BAABHD010000081">
    <property type="protein sequence ID" value="GAA4466410.1"/>
    <property type="molecule type" value="Genomic_DNA"/>
</dbReference>
<evidence type="ECO:0000259" key="3">
    <source>
        <dbReference type="PROSITE" id="PS51393"/>
    </source>
</evidence>
<dbReference type="Proteomes" id="UP001501175">
    <property type="component" value="Unassembled WGS sequence"/>
</dbReference>
<evidence type="ECO:0000313" key="4">
    <source>
        <dbReference type="EMBL" id="GAA4466410.1"/>
    </source>
</evidence>
<evidence type="ECO:0000256" key="1">
    <source>
        <dbReference type="ARBA" id="ARBA00022723"/>
    </source>
</evidence>